<dbReference type="STRING" id="1619234.SAMN05421730_1002155"/>
<dbReference type="GO" id="GO:0016757">
    <property type="term" value="F:glycosyltransferase activity"/>
    <property type="evidence" value="ECO:0007669"/>
    <property type="project" value="UniProtKB-KW"/>
</dbReference>
<dbReference type="InterPro" id="IPR029044">
    <property type="entry name" value="Nucleotide-diphossugar_trans"/>
</dbReference>
<dbReference type="InterPro" id="IPR055050">
    <property type="entry name" value="WsaF_C"/>
</dbReference>
<name>A0A1D3TQC8_9FIRM</name>
<feature type="domain" description="Glycosyltransferase 2-like" evidence="1">
    <location>
        <begin position="71"/>
        <end position="227"/>
    </location>
</feature>
<dbReference type="SUPFAM" id="SSF53448">
    <property type="entry name" value="Nucleotide-diphospho-sugar transferases"/>
    <property type="match status" value="2"/>
</dbReference>
<dbReference type="RefSeq" id="WP_242875445.1">
    <property type="nucleotide sequence ID" value="NZ_FMKA01000002.1"/>
</dbReference>
<protein>
    <submittedName>
        <fullName evidence="4">Glycosyltransferase, GT2 family</fullName>
    </submittedName>
</protein>
<dbReference type="PANTHER" id="PTHR43179">
    <property type="entry name" value="RHAMNOSYLTRANSFERASE WBBL"/>
    <property type="match status" value="1"/>
</dbReference>
<dbReference type="Gene3D" id="3.40.50.11090">
    <property type="match status" value="1"/>
</dbReference>
<feature type="domain" description="WsaF N-terminal" evidence="2">
    <location>
        <begin position="635"/>
        <end position="791"/>
    </location>
</feature>
<evidence type="ECO:0000259" key="3">
    <source>
        <dbReference type="Pfam" id="PF22772"/>
    </source>
</evidence>
<evidence type="ECO:0000313" key="5">
    <source>
        <dbReference type="Proteomes" id="UP000199315"/>
    </source>
</evidence>
<evidence type="ECO:0000259" key="2">
    <source>
        <dbReference type="Pfam" id="PF21374"/>
    </source>
</evidence>
<accession>A0A1D3TQC8</accession>
<dbReference type="Pfam" id="PF00535">
    <property type="entry name" value="Glycos_transf_2"/>
    <property type="match status" value="2"/>
</dbReference>
<feature type="domain" description="WsaF C-terminal" evidence="3">
    <location>
        <begin position="834"/>
        <end position="965"/>
    </location>
</feature>
<reference evidence="4 5" key="1">
    <citation type="submission" date="2016-09" db="EMBL/GenBank/DDBJ databases">
        <authorList>
            <person name="Capua I."/>
            <person name="De Benedictis P."/>
            <person name="Joannis T."/>
            <person name="Lombin L.H."/>
            <person name="Cattoli G."/>
        </authorList>
    </citation>
    <scope>NUCLEOTIDE SEQUENCE [LARGE SCALE GENOMIC DNA]</scope>
    <source>
        <strain evidence="4 5">GluBS11</strain>
    </source>
</reference>
<dbReference type="PANTHER" id="PTHR43179:SF7">
    <property type="entry name" value="RHAMNOSYLTRANSFERASE WBBL"/>
    <property type="match status" value="1"/>
</dbReference>
<dbReference type="GO" id="GO:0030247">
    <property type="term" value="F:polysaccharide binding"/>
    <property type="evidence" value="ECO:0007669"/>
    <property type="project" value="InterPro"/>
</dbReference>
<dbReference type="CDD" id="cd04184">
    <property type="entry name" value="GT2_RfbC_Mx_like"/>
    <property type="match status" value="1"/>
</dbReference>
<dbReference type="Pfam" id="PF22772">
    <property type="entry name" value="WsaF_C"/>
    <property type="match status" value="1"/>
</dbReference>
<organism evidence="4 5">
    <name type="scientific">Anaerobium acetethylicum</name>
    <dbReference type="NCBI Taxonomy" id="1619234"/>
    <lineage>
        <taxon>Bacteria</taxon>
        <taxon>Bacillati</taxon>
        <taxon>Bacillota</taxon>
        <taxon>Clostridia</taxon>
        <taxon>Lachnospirales</taxon>
        <taxon>Lachnospiraceae</taxon>
        <taxon>Anaerobium</taxon>
    </lineage>
</organism>
<gene>
    <name evidence="4" type="ORF">SAMN05421730_1002155</name>
</gene>
<dbReference type="Gene3D" id="3.90.550.10">
    <property type="entry name" value="Spore Coat Polysaccharide Biosynthesis Protein SpsA, Chain A"/>
    <property type="match status" value="2"/>
</dbReference>
<dbReference type="InterPro" id="IPR001173">
    <property type="entry name" value="Glyco_trans_2-like"/>
</dbReference>
<dbReference type="Gene3D" id="3.40.50.2000">
    <property type="entry name" value="Glycogen Phosphorylase B"/>
    <property type="match status" value="1"/>
</dbReference>
<sequence length="1005" mass="115529">MQKIKKAVLLTKLCVRQPKTIIKGFRYIKNNGMDNFLIHVKGKASNEMFNASRQIQLDETKSRYYDKLKFSIIMPVYNVEIKWLEKAIESIEAQNYINWELCIADDCSTDPRVREYLDSVKNDVIKVVFLEKNGGISAATNEAAKMAEGDYLVLMDNDDEISHDALFEFAKAIKNSDADIIYSDQDIVDMEGSHRDPLFKPDWSPDLLLSQMYIGHLLGFKKELFEKVGGFRSEFNGSQDYDLMLRMTEHTKKVAHVSKILYSWRDLPSSTAANPHSKPYAQTAGLNAIQDHLDRVYGKGNAEAKETADLFVYDVRYKLRENVKASIIIPTKDHAKLLGDVVESIQKKTAYRNFEIIILNNNSEEKATFEYFDQVVKEYDNVRVEEASYEFNWSRLNNHGIRIAEGDVFIFLNNDMQVITEDWLERLVEKAVREDVGTVGALLLFEDGTIQHAGVIAAMGGWADHVFRGMNPVHYGSPFISPMVTRNVTASTGACLAISRKTIEKIGNFDEKFIICGSDVEISVRANQHGLVNIYDPFARLYHYESKSRDSYIPQIDFDLSDKMYKVYREEGDPYYNRQLDYNSCVPKAKSGVQEAPETDHSGMRIEAAGISNIGSNVAEITPYNFRPCAYNRKRINLLVPSINPEHVFGGISTAIKFFEEFVEEMGYDSRMILTDAEPGNDVKDGYNPKYTFVEAEEESHAAHQIVPYSNRYGRSIPVSEKDVFMFTGWWTAHCAQEAYEEFEKQYRIRPNKFINFIQDYEPGFYPWSTRFLLADATYKNHYPQIAIFNTGLLKEYFDFNKYKFYREFVFEPVLNKTLKERLYKADSIMPKKKQILVYGRPGTERNAFDLIVDSLKKWVWMQSDIAEWTILSAGEKFKDIPLGNGKKLESVGKLTIDEYADVLTDTYAGISLMASPHPSYPPLEMSVFEIKVITNTYANKDLSSFNDNMVSLDNISPTNIANRLLEICENYSPQVRHELKNKDYCENSNIFWFKEEVGKILEEE</sequence>
<dbReference type="InterPro" id="IPR048510">
    <property type="entry name" value="WsaF_N"/>
</dbReference>
<feature type="domain" description="Glycosyltransferase 2-like" evidence="1">
    <location>
        <begin position="326"/>
        <end position="451"/>
    </location>
</feature>
<dbReference type="AlphaFoldDB" id="A0A1D3TQC8"/>
<dbReference type="EMBL" id="FMKA01000002">
    <property type="protein sequence ID" value="SCP95730.1"/>
    <property type="molecule type" value="Genomic_DNA"/>
</dbReference>
<evidence type="ECO:0000313" key="4">
    <source>
        <dbReference type="EMBL" id="SCP95730.1"/>
    </source>
</evidence>
<proteinExistence type="predicted"/>
<dbReference type="Pfam" id="PF21374">
    <property type="entry name" value="WsaF_N"/>
    <property type="match status" value="1"/>
</dbReference>
<keyword evidence="5" id="KW-1185">Reference proteome</keyword>
<dbReference type="Proteomes" id="UP000199315">
    <property type="component" value="Unassembled WGS sequence"/>
</dbReference>
<evidence type="ECO:0000259" key="1">
    <source>
        <dbReference type="Pfam" id="PF00535"/>
    </source>
</evidence>
<keyword evidence="4" id="KW-0808">Transferase</keyword>